<feature type="compositionally biased region" description="Basic and acidic residues" evidence="3">
    <location>
        <begin position="230"/>
        <end position="239"/>
    </location>
</feature>
<dbReference type="EMBL" id="GL832958">
    <property type="protein sequence ID" value="EGD80987.1"/>
    <property type="molecule type" value="Genomic_DNA"/>
</dbReference>
<feature type="region of interest" description="Disordered" evidence="3">
    <location>
        <begin position="92"/>
        <end position="128"/>
    </location>
</feature>
<protein>
    <recommendedName>
        <fullName evidence="4">SH2 domain-containing protein</fullName>
    </recommendedName>
</protein>
<evidence type="ECO:0000256" key="1">
    <source>
        <dbReference type="ARBA" id="ARBA00022999"/>
    </source>
</evidence>
<evidence type="ECO:0000259" key="4">
    <source>
        <dbReference type="PROSITE" id="PS50001"/>
    </source>
</evidence>
<gene>
    <name evidence="5" type="ORF">PTSG_01569</name>
</gene>
<reference evidence="5" key="1">
    <citation type="submission" date="2009-08" db="EMBL/GenBank/DDBJ databases">
        <title>Annotation of Salpingoeca rosetta.</title>
        <authorList>
            <consortium name="The Broad Institute Genome Sequencing Platform"/>
            <person name="Russ C."/>
            <person name="Cuomo C."/>
            <person name="Burger G."/>
            <person name="Gray M.W."/>
            <person name="Holland P.W.H."/>
            <person name="King N."/>
            <person name="Lang F.B.F."/>
            <person name="Roger A.J."/>
            <person name="Ruiz-Trillo I."/>
            <person name="Young S.K."/>
            <person name="Zeng Q."/>
            <person name="Gargeya S."/>
            <person name="Alvarado L."/>
            <person name="Berlin A."/>
            <person name="Chapman S.B."/>
            <person name="Chen Z."/>
            <person name="Freedman E."/>
            <person name="Gellesch M."/>
            <person name="Goldberg J."/>
            <person name="Griggs A."/>
            <person name="Gujja S."/>
            <person name="Heilman E."/>
            <person name="Heiman D."/>
            <person name="Howarth C."/>
            <person name="Mehta T."/>
            <person name="Neiman D."/>
            <person name="Pearson M."/>
            <person name="Roberts A."/>
            <person name="Saif S."/>
            <person name="Shea T."/>
            <person name="Shenoy N."/>
            <person name="Sisk P."/>
            <person name="Stolte C."/>
            <person name="Sykes S."/>
            <person name="White J."/>
            <person name="Yandava C."/>
            <person name="Haas B."/>
            <person name="Nusbaum C."/>
            <person name="Birren B."/>
        </authorList>
    </citation>
    <scope>NUCLEOTIDE SEQUENCE [LARGE SCALE GENOMIC DNA]</scope>
    <source>
        <strain evidence="5">ATCC 50818</strain>
    </source>
</reference>
<feature type="compositionally biased region" description="Polar residues" evidence="3">
    <location>
        <begin position="731"/>
        <end position="750"/>
    </location>
</feature>
<dbReference type="RefSeq" id="XP_004997548.1">
    <property type="nucleotide sequence ID" value="XM_004997491.1"/>
</dbReference>
<dbReference type="InterPro" id="IPR000980">
    <property type="entry name" value="SH2"/>
</dbReference>
<feature type="compositionally biased region" description="Low complexity" evidence="3">
    <location>
        <begin position="844"/>
        <end position="857"/>
    </location>
</feature>
<dbReference type="STRING" id="946362.F2U0Q9"/>
<feature type="domain" description="SH2" evidence="4">
    <location>
        <begin position="290"/>
        <end position="382"/>
    </location>
</feature>
<feature type="region of interest" description="Disordered" evidence="3">
    <location>
        <begin position="230"/>
        <end position="292"/>
    </location>
</feature>
<dbReference type="CDD" id="cd00173">
    <property type="entry name" value="SH2"/>
    <property type="match status" value="3"/>
</dbReference>
<feature type="compositionally biased region" description="Low complexity" evidence="3">
    <location>
        <begin position="873"/>
        <end position="920"/>
    </location>
</feature>
<keyword evidence="1 2" id="KW-0727">SH2 domain</keyword>
<feature type="compositionally biased region" description="Pro residues" evidence="3">
    <location>
        <begin position="250"/>
        <end position="266"/>
    </location>
</feature>
<feature type="compositionally biased region" description="Polar residues" evidence="3">
    <location>
        <begin position="831"/>
        <end position="843"/>
    </location>
</feature>
<feature type="compositionally biased region" description="Low complexity" evidence="3">
    <location>
        <begin position="751"/>
        <end position="763"/>
    </location>
</feature>
<dbReference type="AlphaFoldDB" id="F2U0Q9"/>
<feature type="compositionally biased region" description="Basic and acidic residues" evidence="3">
    <location>
        <begin position="489"/>
        <end position="511"/>
    </location>
</feature>
<dbReference type="Proteomes" id="UP000007799">
    <property type="component" value="Unassembled WGS sequence"/>
</dbReference>
<evidence type="ECO:0000256" key="2">
    <source>
        <dbReference type="PROSITE-ProRule" id="PRU00191"/>
    </source>
</evidence>
<dbReference type="SUPFAM" id="SSF55550">
    <property type="entry name" value="SH2 domain"/>
    <property type="match status" value="3"/>
</dbReference>
<organism evidence="6">
    <name type="scientific">Salpingoeca rosetta (strain ATCC 50818 / BSB-021)</name>
    <dbReference type="NCBI Taxonomy" id="946362"/>
    <lineage>
        <taxon>Eukaryota</taxon>
        <taxon>Choanoflagellata</taxon>
        <taxon>Craspedida</taxon>
        <taxon>Salpingoecidae</taxon>
        <taxon>Salpingoeca</taxon>
    </lineage>
</organism>
<dbReference type="PANTHER" id="PTHR19969">
    <property type="entry name" value="SH2-SH3 ADAPTOR PROTEIN-RELATED"/>
    <property type="match status" value="1"/>
</dbReference>
<dbReference type="PANTHER" id="PTHR19969:SF5">
    <property type="entry name" value="CRK-LIKE PROTEIN"/>
    <property type="match status" value="1"/>
</dbReference>
<name>F2U0Q9_SALR5</name>
<dbReference type="eggNOG" id="ENOG502S0RT">
    <property type="taxonomic scope" value="Eukaryota"/>
</dbReference>
<sequence>MASWYHGDLSKGDADALLSGKPDGAFLVRERTGTQDYILSVNFRGNPTHHLLQKQDGSFCANRTSFGSAPTVSDLINILRKPAEKWPIVLNPPVSPRAPITAPPDVVPRAQPAPPPPSQTQPPQAANPIDVPVFVITPKKEAERALTSQGMQDGNFLVRARAKNDLSSFILSVIYKNQPTHHLMTVSPEGGVSVNKNSCGTAKTISQALTFLRASRPWWPVPLQAFIQPPRDKRLKVQDEQPAAADDEPLPVPPPRSVDVPTPAPGAPVAEAAAPPPVPDRASKHKPRLPIHTNMNKFDTEEVLMEESTEDGAYLLRERGENTYVITVRFKGRPTHHLVHCQDGVLTLNKQRIDGTFVDIHDVVAHLGEAHPYWPVPLQTPIFPQGMQASEAPAAPVSTPAAPVQQQQHQQQQYEEQQQQEQQRQQAQELQAAEELRQRQLQEQEAARQQQLQQQEQQRQQELQQQQEQQRQQAEAERKQREMQQQQQKQKEEEERQRRQREEGERKRLEMQNRVQVDTSKRIVLPVVPPEELRRQEESRKMRFAMLKVINRRRLPRDAPLVSRMFADVLQGNMPQSTRSACIANAKSIIAKWDAEASSASEQRYDDDLSTSHDAQRRAALWHRQRHRNWRPGHDPAREKHCLQLAMRSLVSARSPLDADGPDALVHMACFQRVAQLSSELLTLMGEHERAKDRDAVIREQEEANRQKLAEMFKPVKFSRRQLSAGKLVPQTESTSTQPPERQMGRTASTQQQQWRQQQQQQQPTPVPKQKASEPPSPPPTAAAVTSTAQEDEPVLPLSQRLRNLEAVANVKMTDTESQQPPPLARFGKAATSSSSIGAKQRQSPSSATSSTNASPTKTGGFSLSKTTTSPTQQQQQQQQRSAVSAAGAKSAHANAQQQQQQQQQASQDHQSQQSQQQQQRFKAPSFTKTNAKPDHPMIKLMRQQQKTSK</sequence>
<dbReference type="GO" id="GO:0035591">
    <property type="term" value="F:signaling adaptor activity"/>
    <property type="evidence" value="ECO:0007669"/>
    <property type="project" value="TreeGrafter"/>
</dbReference>
<dbReference type="KEGG" id="sre:PTSG_01569"/>
<feature type="domain" description="SH2" evidence="4">
    <location>
        <begin position="4"/>
        <end position="94"/>
    </location>
</feature>
<dbReference type="PROSITE" id="PS50001">
    <property type="entry name" value="SH2"/>
    <property type="match status" value="2"/>
</dbReference>
<feature type="compositionally biased region" description="Pro residues" evidence="3">
    <location>
        <begin position="93"/>
        <end position="120"/>
    </location>
</feature>
<evidence type="ECO:0000256" key="3">
    <source>
        <dbReference type="SAM" id="MobiDB-lite"/>
    </source>
</evidence>
<feature type="region of interest" description="Disordered" evidence="3">
    <location>
        <begin position="388"/>
        <end position="431"/>
    </location>
</feature>
<proteinExistence type="predicted"/>
<evidence type="ECO:0000313" key="5">
    <source>
        <dbReference type="EMBL" id="EGD80987.1"/>
    </source>
</evidence>
<evidence type="ECO:0000313" key="6">
    <source>
        <dbReference type="Proteomes" id="UP000007799"/>
    </source>
</evidence>
<dbReference type="InterPro" id="IPR051184">
    <property type="entry name" value="Tyrosine-phos_adapter"/>
</dbReference>
<dbReference type="Gene3D" id="3.30.505.10">
    <property type="entry name" value="SH2 domain"/>
    <property type="match status" value="3"/>
</dbReference>
<feature type="compositionally biased region" description="Polar residues" evidence="3">
    <location>
        <begin position="858"/>
        <end position="872"/>
    </location>
</feature>
<dbReference type="GO" id="GO:0005737">
    <property type="term" value="C:cytoplasm"/>
    <property type="evidence" value="ECO:0007669"/>
    <property type="project" value="TreeGrafter"/>
</dbReference>
<dbReference type="GO" id="GO:0030971">
    <property type="term" value="F:receptor tyrosine kinase binding"/>
    <property type="evidence" value="ECO:0007669"/>
    <property type="project" value="TreeGrafter"/>
</dbReference>
<dbReference type="OrthoDB" id="10047184at2759"/>
<dbReference type="GeneID" id="16078143"/>
<feature type="region of interest" description="Disordered" evidence="3">
    <location>
        <begin position="472"/>
        <end position="513"/>
    </location>
</feature>
<dbReference type="GO" id="GO:0016477">
    <property type="term" value="P:cell migration"/>
    <property type="evidence" value="ECO:0007669"/>
    <property type="project" value="TreeGrafter"/>
</dbReference>
<feature type="region of interest" description="Disordered" evidence="3">
    <location>
        <begin position="813"/>
        <end position="950"/>
    </location>
</feature>
<dbReference type="SMART" id="SM00252">
    <property type="entry name" value="SH2"/>
    <property type="match status" value="3"/>
</dbReference>
<keyword evidence="6" id="KW-1185">Reference proteome</keyword>
<feature type="region of interest" description="Disordered" evidence="3">
    <location>
        <begin position="710"/>
        <end position="800"/>
    </location>
</feature>
<dbReference type="Pfam" id="PF00017">
    <property type="entry name" value="SH2"/>
    <property type="match status" value="3"/>
</dbReference>
<dbReference type="InterPro" id="IPR036860">
    <property type="entry name" value="SH2_dom_sf"/>
</dbReference>
<dbReference type="InParanoid" id="F2U0Q9"/>
<accession>F2U0Q9</accession>
<feature type="compositionally biased region" description="Low complexity" evidence="3">
    <location>
        <begin position="389"/>
        <end position="431"/>
    </location>
</feature>
<dbReference type="GO" id="GO:0007167">
    <property type="term" value="P:enzyme-linked receptor protein signaling pathway"/>
    <property type="evidence" value="ECO:0007669"/>
    <property type="project" value="TreeGrafter"/>
</dbReference>